<comment type="subcellular location">
    <subcellularLocation>
        <location evidence="2">Secreted</location>
    </subcellularLocation>
</comment>
<evidence type="ECO:0000256" key="5">
    <source>
        <dbReference type="ARBA" id="ARBA00022448"/>
    </source>
</evidence>
<evidence type="ECO:0000256" key="6">
    <source>
        <dbReference type="ARBA" id="ARBA00022525"/>
    </source>
</evidence>
<organism evidence="11 12">
    <name type="scientific">Pipistrellus nathusii</name>
    <name type="common">Nathusius' pipistrelle</name>
    <dbReference type="NCBI Taxonomy" id="59473"/>
    <lineage>
        <taxon>Eukaryota</taxon>
        <taxon>Metazoa</taxon>
        <taxon>Chordata</taxon>
        <taxon>Craniata</taxon>
        <taxon>Vertebrata</taxon>
        <taxon>Euteleostomi</taxon>
        <taxon>Mammalia</taxon>
        <taxon>Eutheria</taxon>
        <taxon>Laurasiatheria</taxon>
        <taxon>Chiroptera</taxon>
        <taxon>Yangochiroptera</taxon>
        <taxon>Vespertilionidae</taxon>
        <taxon>Pipistrellus</taxon>
    </lineage>
</organism>
<dbReference type="EMBL" id="OY882872">
    <property type="protein sequence ID" value="CAK6437179.1"/>
    <property type="molecule type" value="Genomic_DNA"/>
</dbReference>
<protein>
    <recommendedName>
        <fullName evidence="4">Apolipoprotein C-IV</fullName>
    </recommendedName>
    <alternativeName>
        <fullName evidence="9">Apolipoprotein C4</fullName>
    </alternativeName>
</protein>
<evidence type="ECO:0000256" key="1">
    <source>
        <dbReference type="ARBA" id="ARBA00003688"/>
    </source>
</evidence>
<evidence type="ECO:0000313" key="11">
    <source>
        <dbReference type="EMBL" id="CAK6437179.1"/>
    </source>
</evidence>
<comment type="similarity">
    <text evidence="3">Belongs to the apolipoprotein C4 family.</text>
</comment>
<sequence length="119" mass="12950">MLLPGGRPRALAALCLCAAVLACAVGTPSPPLGLASSSWSLVRQKVKELVEPLVTKTRERLQWFQVPPALQGYVQTYYEDHLKDLGPRTQAWLRSSKDNVLNKAHSLCPQLLCGAGGRD</sequence>
<keyword evidence="7 10" id="KW-0732">Signal</keyword>
<name>A0ABN9ZFS4_PIPNA</name>
<evidence type="ECO:0000256" key="8">
    <source>
        <dbReference type="ARBA" id="ARBA00023055"/>
    </source>
</evidence>
<evidence type="ECO:0000256" key="10">
    <source>
        <dbReference type="SAM" id="SignalP"/>
    </source>
</evidence>
<comment type="function">
    <text evidence="1">May participate in lipoprotein metabolism.</text>
</comment>
<accession>A0ABN9ZFS4</accession>
<dbReference type="Pfam" id="PF15119">
    <property type="entry name" value="APOC4"/>
    <property type="match status" value="1"/>
</dbReference>
<evidence type="ECO:0000256" key="9">
    <source>
        <dbReference type="ARBA" id="ARBA00031172"/>
    </source>
</evidence>
<feature type="signal peptide" evidence="10">
    <location>
        <begin position="1"/>
        <end position="26"/>
    </location>
</feature>
<dbReference type="Proteomes" id="UP001314169">
    <property type="component" value="Chromosome 15"/>
</dbReference>
<proteinExistence type="inferred from homology"/>
<keyword evidence="6" id="KW-0964">Secreted</keyword>
<evidence type="ECO:0000313" key="12">
    <source>
        <dbReference type="Proteomes" id="UP001314169"/>
    </source>
</evidence>
<evidence type="ECO:0000256" key="3">
    <source>
        <dbReference type="ARBA" id="ARBA00007402"/>
    </source>
</evidence>
<dbReference type="PROSITE" id="PS51257">
    <property type="entry name" value="PROKAR_LIPOPROTEIN"/>
    <property type="match status" value="1"/>
</dbReference>
<dbReference type="PANTHER" id="PTHR32288">
    <property type="entry name" value="APOLIPOPROTEIN C-IV"/>
    <property type="match status" value="1"/>
</dbReference>
<evidence type="ECO:0000256" key="7">
    <source>
        <dbReference type="ARBA" id="ARBA00022729"/>
    </source>
</evidence>
<evidence type="ECO:0000256" key="2">
    <source>
        <dbReference type="ARBA" id="ARBA00004613"/>
    </source>
</evidence>
<dbReference type="InterPro" id="IPR028120">
    <property type="entry name" value="APOC4"/>
</dbReference>
<reference evidence="11" key="1">
    <citation type="submission" date="2023-12" db="EMBL/GenBank/DDBJ databases">
        <authorList>
            <person name="Brown T."/>
        </authorList>
    </citation>
    <scope>NUCLEOTIDE SEQUENCE</scope>
</reference>
<evidence type="ECO:0000256" key="4">
    <source>
        <dbReference type="ARBA" id="ARBA00013939"/>
    </source>
</evidence>
<keyword evidence="5" id="KW-0813">Transport</keyword>
<dbReference type="PANTHER" id="PTHR32288:SF0">
    <property type="entry name" value="APOLIPOPROTEIN C-IV"/>
    <property type="match status" value="1"/>
</dbReference>
<keyword evidence="8" id="KW-0445">Lipid transport</keyword>
<feature type="chain" id="PRO_5045233559" description="Apolipoprotein C-IV" evidence="10">
    <location>
        <begin position="27"/>
        <end position="119"/>
    </location>
</feature>
<keyword evidence="12" id="KW-1185">Reference proteome</keyword>
<gene>
    <name evidence="11" type="ORF">MPIPNATIZW_LOCUS5485</name>
</gene>